<keyword evidence="6 9" id="KW-1133">Transmembrane helix</keyword>
<dbReference type="AlphaFoldDB" id="A0AA41X380"/>
<dbReference type="InterPro" id="IPR023734">
    <property type="entry name" value="TagU"/>
</dbReference>
<sequence length="311" mass="34415">MKKKKVLYWVLGVAGFLVLCIGAYAFTLYTQVSKTVKEVNQPLDRDVSPKRNQPASLSDGKPISILMMGVDKRENDAGRSDSLMLVTLNPAKQSMITTSIPRDTYTEIVGKGTMDKINHAYAFGGPDMAVNTVENFLNVPVDYYVEVNMEGFKDVVDAVGGIEVTNNFAFKSGAYTFNEGGLHLNGDQALAYTRMRKEDPNGDFGRQARQRQVMLGIVQKGANIGSLANLGAMLQAVGSHVRTNLTQQDMLSVVQHYKDCRLNADQDMIEGQGRMMNQIYYYMVSDAVRQSYSDKLREHLSLGASKVAVKQ</sequence>
<feature type="region of interest" description="Disordered" evidence="10">
    <location>
        <begin position="42"/>
        <end position="61"/>
    </location>
</feature>
<keyword evidence="5 9" id="KW-0735">Signal-anchor</keyword>
<dbReference type="EC" id="2.7.8.-" evidence="9"/>
<comment type="caution">
    <text evidence="12">The sequence shown here is derived from an EMBL/GenBank/DDBJ whole genome shotgun (WGS) entry which is preliminary data.</text>
</comment>
<dbReference type="NCBIfam" id="NF006897">
    <property type="entry name" value="PRK09379.1"/>
    <property type="match status" value="1"/>
</dbReference>
<dbReference type="GO" id="GO:0016780">
    <property type="term" value="F:phosphotransferase activity, for other substituted phosphate groups"/>
    <property type="evidence" value="ECO:0007669"/>
    <property type="project" value="UniProtKB-UniRule"/>
</dbReference>
<accession>A0AA41X380</accession>
<feature type="topological domain" description="Extracellular" evidence="9">
    <location>
        <begin position="27"/>
        <end position="311"/>
    </location>
</feature>
<evidence type="ECO:0000256" key="3">
    <source>
        <dbReference type="ARBA" id="ARBA00022679"/>
    </source>
</evidence>
<dbReference type="RefSeq" id="WP_254757716.1">
    <property type="nucleotide sequence ID" value="NZ_JANCLT010000002.1"/>
</dbReference>
<dbReference type="InterPro" id="IPR004474">
    <property type="entry name" value="LytR_CpsA_psr"/>
</dbReference>
<evidence type="ECO:0000256" key="6">
    <source>
        <dbReference type="ARBA" id="ARBA00022989"/>
    </source>
</evidence>
<evidence type="ECO:0000256" key="9">
    <source>
        <dbReference type="HAMAP-Rule" id="MF_01140"/>
    </source>
</evidence>
<dbReference type="GO" id="GO:0070726">
    <property type="term" value="P:cell wall assembly"/>
    <property type="evidence" value="ECO:0007669"/>
    <property type="project" value="UniProtKB-UniRule"/>
</dbReference>
<proteinExistence type="inferred from homology"/>
<evidence type="ECO:0000313" key="12">
    <source>
        <dbReference type="EMBL" id="MCP8967802.1"/>
    </source>
</evidence>
<keyword evidence="8 9" id="KW-0961">Cell wall biogenesis/degradation</keyword>
<dbReference type="GO" id="GO:0005886">
    <property type="term" value="C:plasma membrane"/>
    <property type="evidence" value="ECO:0007669"/>
    <property type="project" value="UniProtKB-SubCell"/>
</dbReference>
<evidence type="ECO:0000256" key="5">
    <source>
        <dbReference type="ARBA" id="ARBA00022968"/>
    </source>
</evidence>
<dbReference type="PANTHER" id="PTHR33392">
    <property type="entry name" value="POLYISOPRENYL-TEICHOIC ACID--PEPTIDOGLYCAN TEICHOIC ACID TRANSFERASE TAGU"/>
    <property type="match status" value="1"/>
</dbReference>
<dbReference type="NCBIfam" id="TIGR00350">
    <property type="entry name" value="lytR_cpsA_psr"/>
    <property type="match status" value="1"/>
</dbReference>
<keyword evidence="3 9" id="KW-0808">Transferase</keyword>
<reference evidence="12" key="1">
    <citation type="submission" date="2022-07" db="EMBL/GenBank/DDBJ databases">
        <authorList>
            <person name="Li W.-J."/>
            <person name="Deng Q.-Q."/>
        </authorList>
    </citation>
    <scope>NUCLEOTIDE SEQUENCE</scope>
    <source>
        <strain evidence="12">SYSU M60031</strain>
    </source>
</reference>
<evidence type="ECO:0000256" key="1">
    <source>
        <dbReference type="ARBA" id="ARBA00006068"/>
    </source>
</evidence>
<evidence type="ECO:0000256" key="10">
    <source>
        <dbReference type="SAM" id="MobiDB-lite"/>
    </source>
</evidence>
<comment type="similarity">
    <text evidence="1 9">Belongs to the LytR/CpsA/Psr (LCP) family.</text>
</comment>
<keyword evidence="2 9" id="KW-1003">Cell membrane</keyword>
<evidence type="ECO:0000256" key="2">
    <source>
        <dbReference type="ARBA" id="ARBA00022475"/>
    </source>
</evidence>
<evidence type="ECO:0000259" key="11">
    <source>
        <dbReference type="Pfam" id="PF03816"/>
    </source>
</evidence>
<evidence type="ECO:0000256" key="4">
    <source>
        <dbReference type="ARBA" id="ARBA00022692"/>
    </source>
</evidence>
<dbReference type="Pfam" id="PF03816">
    <property type="entry name" value="LytR_cpsA_psr"/>
    <property type="match status" value="1"/>
</dbReference>
<gene>
    <name evidence="9" type="primary">tagU</name>
    <name evidence="12" type="ORF">NK662_04525</name>
</gene>
<comment type="subcellular location">
    <subcellularLocation>
        <location evidence="9">Cell membrane</location>
        <topology evidence="9">Single-pass type II membrane protein</topology>
    </subcellularLocation>
</comment>
<protein>
    <recommendedName>
        <fullName evidence="9">Polyisoprenyl-teichoic acid--peptidoglycan teichoic acid transferase TagU</fullName>
        <ecNumber evidence="9">2.7.8.-</ecNumber>
    </recommendedName>
</protein>
<feature type="topological domain" description="Cytoplasmic" evidence="9">
    <location>
        <begin position="1"/>
        <end position="5"/>
    </location>
</feature>
<dbReference type="InterPro" id="IPR050922">
    <property type="entry name" value="LytR/CpsA/Psr_CW_biosynth"/>
</dbReference>
<evidence type="ECO:0000256" key="7">
    <source>
        <dbReference type="ARBA" id="ARBA00023136"/>
    </source>
</evidence>
<keyword evidence="4 9" id="KW-0812">Transmembrane</keyword>
<evidence type="ECO:0000313" key="13">
    <source>
        <dbReference type="Proteomes" id="UP001156102"/>
    </source>
</evidence>
<evidence type="ECO:0000256" key="8">
    <source>
        <dbReference type="ARBA" id="ARBA00023316"/>
    </source>
</evidence>
<dbReference type="Gene3D" id="3.40.630.190">
    <property type="entry name" value="LCP protein"/>
    <property type="match status" value="1"/>
</dbReference>
<keyword evidence="7 9" id="KW-0472">Membrane</keyword>
<feature type="domain" description="Cell envelope-related transcriptional attenuator" evidence="11">
    <location>
        <begin position="79"/>
        <end position="221"/>
    </location>
</feature>
<comment type="pathway">
    <text evidence="9">Cell wall biogenesis.</text>
</comment>
<comment type="function">
    <text evidence="9">May catalyze the final step in cell wall teichoic acid biosynthesis, the transfer of the anionic cell wall polymers (APs) from their lipid-linked precursor to the cell wall peptidoglycan (PG).</text>
</comment>
<organism evidence="12 13">
    <name type="scientific">Ectobacillus ponti</name>
    <dbReference type="NCBI Taxonomy" id="2961894"/>
    <lineage>
        <taxon>Bacteria</taxon>
        <taxon>Bacillati</taxon>
        <taxon>Bacillota</taxon>
        <taxon>Bacilli</taxon>
        <taxon>Bacillales</taxon>
        <taxon>Bacillaceae</taxon>
        <taxon>Ectobacillus</taxon>
    </lineage>
</organism>
<dbReference type="EMBL" id="JANCLT010000002">
    <property type="protein sequence ID" value="MCP8967802.1"/>
    <property type="molecule type" value="Genomic_DNA"/>
</dbReference>
<name>A0AA41X380_9BACI</name>
<keyword evidence="13" id="KW-1185">Reference proteome</keyword>
<dbReference type="PANTHER" id="PTHR33392:SF6">
    <property type="entry name" value="POLYISOPRENYL-TEICHOIC ACID--PEPTIDOGLYCAN TEICHOIC ACID TRANSFERASE TAGU"/>
    <property type="match status" value="1"/>
</dbReference>
<dbReference type="Proteomes" id="UP001156102">
    <property type="component" value="Unassembled WGS sequence"/>
</dbReference>
<dbReference type="HAMAP" id="MF_01140">
    <property type="entry name" value="TagU_transferase"/>
    <property type="match status" value="1"/>
</dbReference>